<evidence type="ECO:0000256" key="4">
    <source>
        <dbReference type="ARBA" id="ARBA00023163"/>
    </source>
</evidence>
<proteinExistence type="inferred from homology"/>
<gene>
    <name evidence="7" type="ORF">SAMN04488125_12222</name>
</gene>
<sequence>MNDTLPAAKPTGAANAEGCGKADIAGHLATSLRDYFVLTEQVPLPDKLSALVERFEAALAANGERIAETFRDDLIRALPSLRTFAMSLCANGARADDLVQETLIKAWANRTRFVPGTNFIAWTFTILRNQFYTEMRKAKREVEDAEGAHAATFTAAPDQDHVVALGAVLDLIGTLPLPQRQALLLVGAEGFTYEEAAARLGCQVGTVKSRVSRARSFLVDCLDPAASMRLPQRV</sequence>
<keyword evidence="2" id="KW-0805">Transcription regulation</keyword>
<evidence type="ECO:0000256" key="3">
    <source>
        <dbReference type="ARBA" id="ARBA00023082"/>
    </source>
</evidence>
<dbReference type="CDD" id="cd06171">
    <property type="entry name" value="Sigma70_r4"/>
    <property type="match status" value="1"/>
</dbReference>
<dbReference type="PANTHER" id="PTHR43133:SF25">
    <property type="entry name" value="RNA POLYMERASE SIGMA FACTOR RFAY-RELATED"/>
    <property type="match status" value="1"/>
</dbReference>
<dbReference type="STRING" id="414703.SAMN04488125_12222"/>
<feature type="domain" description="RNA polymerase sigma factor 70 region 4 type 2" evidence="6">
    <location>
        <begin position="166"/>
        <end position="218"/>
    </location>
</feature>
<keyword evidence="3" id="KW-0731">Sigma factor</keyword>
<dbReference type="SUPFAM" id="SSF88946">
    <property type="entry name" value="Sigma2 domain of RNA polymerase sigma factors"/>
    <property type="match status" value="1"/>
</dbReference>
<feature type="domain" description="RNA polymerase sigma-70 region 2" evidence="5">
    <location>
        <begin position="77"/>
        <end position="140"/>
    </location>
</feature>
<organism evidence="7 8">
    <name type="scientific">Methylorubrum salsuginis</name>
    <dbReference type="NCBI Taxonomy" id="414703"/>
    <lineage>
        <taxon>Bacteria</taxon>
        <taxon>Pseudomonadati</taxon>
        <taxon>Pseudomonadota</taxon>
        <taxon>Alphaproteobacteria</taxon>
        <taxon>Hyphomicrobiales</taxon>
        <taxon>Methylobacteriaceae</taxon>
        <taxon>Methylorubrum</taxon>
    </lineage>
</organism>
<dbReference type="InterPro" id="IPR013325">
    <property type="entry name" value="RNA_pol_sigma_r2"/>
</dbReference>
<accession>A0A1I4JYA9</accession>
<dbReference type="InterPro" id="IPR013324">
    <property type="entry name" value="RNA_pol_sigma_r3/r4-like"/>
</dbReference>
<dbReference type="InterPro" id="IPR007627">
    <property type="entry name" value="RNA_pol_sigma70_r2"/>
</dbReference>
<dbReference type="Gene3D" id="1.10.1740.10">
    <property type="match status" value="1"/>
</dbReference>
<reference evidence="8" key="1">
    <citation type="submission" date="2016-10" db="EMBL/GenBank/DDBJ databases">
        <authorList>
            <person name="Varghese N."/>
            <person name="Submissions S."/>
        </authorList>
    </citation>
    <scope>NUCLEOTIDE SEQUENCE [LARGE SCALE GENOMIC DNA]</scope>
    <source>
        <strain evidence="8">CGMCC 1.6474</strain>
    </source>
</reference>
<dbReference type="NCBIfam" id="TIGR02937">
    <property type="entry name" value="sigma70-ECF"/>
    <property type="match status" value="1"/>
</dbReference>
<dbReference type="Gene3D" id="1.10.10.10">
    <property type="entry name" value="Winged helix-like DNA-binding domain superfamily/Winged helix DNA-binding domain"/>
    <property type="match status" value="1"/>
</dbReference>
<dbReference type="InterPro" id="IPR039425">
    <property type="entry name" value="RNA_pol_sigma-70-like"/>
</dbReference>
<dbReference type="InterPro" id="IPR014284">
    <property type="entry name" value="RNA_pol_sigma-70_dom"/>
</dbReference>
<dbReference type="Proteomes" id="UP000198804">
    <property type="component" value="Unassembled WGS sequence"/>
</dbReference>
<name>A0A1I4JYA9_9HYPH</name>
<dbReference type="SUPFAM" id="SSF88659">
    <property type="entry name" value="Sigma3 and sigma4 domains of RNA polymerase sigma factors"/>
    <property type="match status" value="1"/>
</dbReference>
<dbReference type="OrthoDB" id="9797134at2"/>
<dbReference type="Pfam" id="PF04542">
    <property type="entry name" value="Sigma70_r2"/>
    <property type="match status" value="1"/>
</dbReference>
<dbReference type="GO" id="GO:0016987">
    <property type="term" value="F:sigma factor activity"/>
    <property type="evidence" value="ECO:0007669"/>
    <property type="project" value="UniProtKB-KW"/>
</dbReference>
<dbReference type="InterPro" id="IPR013249">
    <property type="entry name" value="RNA_pol_sigma70_r4_t2"/>
</dbReference>
<keyword evidence="8" id="KW-1185">Reference proteome</keyword>
<dbReference type="Pfam" id="PF08281">
    <property type="entry name" value="Sigma70_r4_2"/>
    <property type="match status" value="1"/>
</dbReference>
<dbReference type="GO" id="GO:0006352">
    <property type="term" value="P:DNA-templated transcription initiation"/>
    <property type="evidence" value="ECO:0007669"/>
    <property type="project" value="InterPro"/>
</dbReference>
<dbReference type="RefSeq" id="WP_091950476.1">
    <property type="nucleotide sequence ID" value="NZ_FOSV01000022.1"/>
</dbReference>
<dbReference type="GO" id="GO:0003677">
    <property type="term" value="F:DNA binding"/>
    <property type="evidence" value="ECO:0007669"/>
    <property type="project" value="InterPro"/>
</dbReference>
<dbReference type="EMBL" id="FOSV01000022">
    <property type="protein sequence ID" value="SFL71492.1"/>
    <property type="molecule type" value="Genomic_DNA"/>
</dbReference>
<evidence type="ECO:0000256" key="2">
    <source>
        <dbReference type="ARBA" id="ARBA00023015"/>
    </source>
</evidence>
<evidence type="ECO:0000313" key="8">
    <source>
        <dbReference type="Proteomes" id="UP000198804"/>
    </source>
</evidence>
<protein>
    <submittedName>
        <fullName evidence="7">RNA polymerase sigma-70 factor, ECF subfamily</fullName>
    </submittedName>
</protein>
<evidence type="ECO:0000259" key="5">
    <source>
        <dbReference type="Pfam" id="PF04542"/>
    </source>
</evidence>
<keyword evidence="4" id="KW-0804">Transcription</keyword>
<dbReference type="InterPro" id="IPR036388">
    <property type="entry name" value="WH-like_DNA-bd_sf"/>
</dbReference>
<evidence type="ECO:0000313" key="7">
    <source>
        <dbReference type="EMBL" id="SFL71492.1"/>
    </source>
</evidence>
<dbReference type="PANTHER" id="PTHR43133">
    <property type="entry name" value="RNA POLYMERASE ECF-TYPE SIGMA FACTO"/>
    <property type="match status" value="1"/>
</dbReference>
<dbReference type="AlphaFoldDB" id="A0A1I4JYA9"/>
<comment type="similarity">
    <text evidence="1">Belongs to the sigma-70 factor family. ECF subfamily.</text>
</comment>
<evidence type="ECO:0000256" key="1">
    <source>
        <dbReference type="ARBA" id="ARBA00010641"/>
    </source>
</evidence>
<evidence type="ECO:0000259" key="6">
    <source>
        <dbReference type="Pfam" id="PF08281"/>
    </source>
</evidence>